<reference evidence="3" key="2">
    <citation type="submission" date="2019-10" db="EMBL/GenBank/DDBJ databases">
        <title>A de novo genome assembly of a pear dwarfing rootstock.</title>
        <authorList>
            <person name="Wang F."/>
            <person name="Wang J."/>
            <person name="Li S."/>
            <person name="Zhang Y."/>
            <person name="Fang M."/>
            <person name="Ma L."/>
            <person name="Zhao Y."/>
            <person name="Jiang S."/>
        </authorList>
    </citation>
    <scope>NUCLEOTIDE SEQUENCE [LARGE SCALE GENOMIC DNA]</scope>
</reference>
<accession>A0A5N5FKE1</accession>
<sequence>MGSLTEEELMQMVRDFNESYSSDSSSAAPNSNPLSPNRQPKFLTLQDLIWKAIDCEIEILEKILKYLRDMGAVVEPNSLKNKWVVMKLNEDGYEASLCKTSWVSSFRLPKAVEYTGGYEYVDVMVREKKNNNVKDGGKVTRLIVDMDFRSQFEVARPTQNYKQLKDTLPTIFVGTEQKLDEIISLLCSAAKQSLRESGLHIPPWRQASYMQSKWLSKDCKKISI</sequence>
<dbReference type="OrthoDB" id="691424at2759"/>
<proteinExistence type="predicted"/>
<name>A0A5N5FKE1_9ROSA</name>
<dbReference type="PANTHER" id="PTHR31579">
    <property type="entry name" value="OS03G0796600 PROTEIN"/>
    <property type="match status" value="1"/>
</dbReference>
<comment type="caution">
    <text evidence="2">The sequence shown here is derived from an EMBL/GenBank/DDBJ whole genome shotgun (WGS) entry which is preliminary data.</text>
</comment>
<organism evidence="2 3">
    <name type="scientific">Pyrus ussuriensis x Pyrus communis</name>
    <dbReference type="NCBI Taxonomy" id="2448454"/>
    <lineage>
        <taxon>Eukaryota</taxon>
        <taxon>Viridiplantae</taxon>
        <taxon>Streptophyta</taxon>
        <taxon>Embryophyta</taxon>
        <taxon>Tracheophyta</taxon>
        <taxon>Spermatophyta</taxon>
        <taxon>Magnoliopsida</taxon>
        <taxon>eudicotyledons</taxon>
        <taxon>Gunneridae</taxon>
        <taxon>Pentapetalae</taxon>
        <taxon>rosids</taxon>
        <taxon>fabids</taxon>
        <taxon>Rosales</taxon>
        <taxon>Rosaceae</taxon>
        <taxon>Amygdaloideae</taxon>
        <taxon>Maleae</taxon>
        <taxon>Pyrus</taxon>
    </lineage>
</organism>
<gene>
    <name evidence="2" type="ORF">D8674_004614</name>
</gene>
<dbReference type="Pfam" id="PF04720">
    <property type="entry name" value="PDDEXK_6"/>
    <property type="match status" value="1"/>
</dbReference>
<dbReference type="Proteomes" id="UP000327157">
    <property type="component" value="Chromosome 10"/>
</dbReference>
<protein>
    <submittedName>
        <fullName evidence="2">Uncharacterized protein</fullName>
    </submittedName>
</protein>
<dbReference type="PANTHER" id="PTHR31579:SF34">
    <property type="entry name" value="T14N5.3 PROTEIN"/>
    <property type="match status" value="1"/>
</dbReference>
<dbReference type="NCBIfam" id="TIGR01615">
    <property type="entry name" value="A_thal_3542"/>
    <property type="match status" value="1"/>
</dbReference>
<keyword evidence="3" id="KW-1185">Reference proteome</keyword>
<feature type="compositionally biased region" description="Low complexity" evidence="1">
    <location>
        <begin position="19"/>
        <end position="37"/>
    </location>
</feature>
<dbReference type="InterPro" id="IPR006502">
    <property type="entry name" value="PDDEXK-like"/>
</dbReference>
<evidence type="ECO:0000313" key="3">
    <source>
        <dbReference type="Proteomes" id="UP000327157"/>
    </source>
</evidence>
<evidence type="ECO:0000313" key="2">
    <source>
        <dbReference type="EMBL" id="KAB2603609.1"/>
    </source>
</evidence>
<reference evidence="2 3" key="1">
    <citation type="submission" date="2019-09" db="EMBL/GenBank/DDBJ databases">
        <authorList>
            <person name="Ou C."/>
        </authorList>
    </citation>
    <scope>NUCLEOTIDE SEQUENCE [LARGE SCALE GENOMIC DNA]</scope>
    <source>
        <strain evidence="2">S2</strain>
        <tissue evidence="2">Leaf</tissue>
    </source>
</reference>
<reference evidence="2 3" key="3">
    <citation type="submission" date="2019-11" db="EMBL/GenBank/DDBJ databases">
        <title>A de novo genome assembly of a pear dwarfing rootstock.</title>
        <authorList>
            <person name="Wang F."/>
            <person name="Wang J."/>
            <person name="Li S."/>
            <person name="Zhang Y."/>
            <person name="Fang M."/>
            <person name="Ma L."/>
            <person name="Zhao Y."/>
            <person name="Jiang S."/>
        </authorList>
    </citation>
    <scope>NUCLEOTIDE SEQUENCE [LARGE SCALE GENOMIC DNA]</scope>
    <source>
        <strain evidence="2">S2</strain>
        <tissue evidence="2">Leaf</tissue>
    </source>
</reference>
<evidence type="ECO:0000256" key="1">
    <source>
        <dbReference type="SAM" id="MobiDB-lite"/>
    </source>
</evidence>
<feature type="region of interest" description="Disordered" evidence="1">
    <location>
        <begin position="19"/>
        <end position="38"/>
    </location>
</feature>
<dbReference type="EMBL" id="SMOL01000695">
    <property type="protein sequence ID" value="KAB2603609.1"/>
    <property type="molecule type" value="Genomic_DNA"/>
</dbReference>
<dbReference type="AlphaFoldDB" id="A0A5N5FKE1"/>